<evidence type="ECO:0000313" key="3">
    <source>
        <dbReference type="Proteomes" id="UP000789405"/>
    </source>
</evidence>
<dbReference type="OrthoDB" id="2477214at2759"/>
<protein>
    <submittedName>
        <fullName evidence="2">4284_t:CDS:1</fullName>
    </submittedName>
</protein>
<sequence>MSFSTILYQYSSELNEIENAWLFNDLTQEIFEKAQRYNYSKEPINNQIIFLKDLKNKLNKQQFLIEINSIEQLNDEDYLNSGKEASELAKNNELRKEINLIIQEITKEKRYILWLDQLCLTEFTNIFVDILNHDVTSAPFVNEARKKLSREIEAQALENAFPNKDKYLKFLNSLLDYSNHIVNEFKELEKRLTKNRSHPYYIKFKTFRDKVLNGLKQGSVMKVQQIEKAIQDLEEETKNYCSKCKNYLMDGQDFDDNSLKESSGLILSQDNNDFVVCDKLEFKYITKQNGIIDFNKLSFSDEDLKMDDSSLDNSNKFCNYI</sequence>
<reference evidence="2" key="1">
    <citation type="submission" date="2021-06" db="EMBL/GenBank/DDBJ databases">
        <authorList>
            <person name="Kallberg Y."/>
            <person name="Tangrot J."/>
            <person name="Rosling A."/>
        </authorList>
    </citation>
    <scope>NUCLEOTIDE SEQUENCE</scope>
    <source>
        <strain evidence="2">MA453B</strain>
    </source>
</reference>
<dbReference type="EMBL" id="CAJVPY010001616">
    <property type="protein sequence ID" value="CAG8529442.1"/>
    <property type="molecule type" value="Genomic_DNA"/>
</dbReference>
<feature type="coiled-coil region" evidence="1">
    <location>
        <begin position="216"/>
        <end position="243"/>
    </location>
</feature>
<comment type="caution">
    <text evidence="2">The sequence shown here is derived from an EMBL/GenBank/DDBJ whole genome shotgun (WGS) entry which is preliminary data.</text>
</comment>
<dbReference type="Proteomes" id="UP000789405">
    <property type="component" value="Unassembled WGS sequence"/>
</dbReference>
<keyword evidence="3" id="KW-1185">Reference proteome</keyword>
<evidence type="ECO:0000313" key="2">
    <source>
        <dbReference type="EMBL" id="CAG8529442.1"/>
    </source>
</evidence>
<proteinExistence type="predicted"/>
<keyword evidence="1" id="KW-0175">Coiled coil</keyword>
<gene>
    <name evidence="2" type="ORF">DERYTH_LOCUS4271</name>
</gene>
<dbReference type="AlphaFoldDB" id="A0A9N9AGJ7"/>
<organism evidence="2 3">
    <name type="scientific">Dentiscutata erythropus</name>
    <dbReference type="NCBI Taxonomy" id="1348616"/>
    <lineage>
        <taxon>Eukaryota</taxon>
        <taxon>Fungi</taxon>
        <taxon>Fungi incertae sedis</taxon>
        <taxon>Mucoromycota</taxon>
        <taxon>Glomeromycotina</taxon>
        <taxon>Glomeromycetes</taxon>
        <taxon>Diversisporales</taxon>
        <taxon>Gigasporaceae</taxon>
        <taxon>Dentiscutata</taxon>
    </lineage>
</organism>
<name>A0A9N9AGJ7_9GLOM</name>
<accession>A0A9N9AGJ7</accession>
<evidence type="ECO:0000256" key="1">
    <source>
        <dbReference type="SAM" id="Coils"/>
    </source>
</evidence>